<proteinExistence type="predicted"/>
<dbReference type="EMBL" id="ML978219">
    <property type="protein sequence ID" value="KAF2027970.1"/>
    <property type="molecule type" value="Genomic_DNA"/>
</dbReference>
<organism evidence="2 3">
    <name type="scientific">Setomelanomma holmii</name>
    <dbReference type="NCBI Taxonomy" id="210430"/>
    <lineage>
        <taxon>Eukaryota</taxon>
        <taxon>Fungi</taxon>
        <taxon>Dikarya</taxon>
        <taxon>Ascomycota</taxon>
        <taxon>Pezizomycotina</taxon>
        <taxon>Dothideomycetes</taxon>
        <taxon>Pleosporomycetidae</taxon>
        <taxon>Pleosporales</taxon>
        <taxon>Pleosporineae</taxon>
        <taxon>Phaeosphaeriaceae</taxon>
        <taxon>Setomelanomma</taxon>
    </lineage>
</organism>
<accession>A0A9P4H5D7</accession>
<dbReference type="AlphaFoldDB" id="A0A9P4H5D7"/>
<dbReference type="InterPro" id="IPR021109">
    <property type="entry name" value="Peptidase_aspartic_dom_sf"/>
</dbReference>
<evidence type="ECO:0008006" key="4">
    <source>
        <dbReference type="Google" id="ProtNLM"/>
    </source>
</evidence>
<reference evidence="2" key="1">
    <citation type="journal article" date="2020" name="Stud. Mycol.">
        <title>101 Dothideomycetes genomes: a test case for predicting lifestyles and emergence of pathogens.</title>
        <authorList>
            <person name="Haridas S."/>
            <person name="Albert R."/>
            <person name="Binder M."/>
            <person name="Bloem J."/>
            <person name="Labutti K."/>
            <person name="Salamov A."/>
            <person name="Andreopoulos B."/>
            <person name="Baker S."/>
            <person name="Barry K."/>
            <person name="Bills G."/>
            <person name="Bluhm B."/>
            <person name="Cannon C."/>
            <person name="Castanera R."/>
            <person name="Culley D."/>
            <person name="Daum C."/>
            <person name="Ezra D."/>
            <person name="Gonzalez J."/>
            <person name="Henrissat B."/>
            <person name="Kuo A."/>
            <person name="Liang C."/>
            <person name="Lipzen A."/>
            <person name="Lutzoni F."/>
            <person name="Magnuson J."/>
            <person name="Mondo S."/>
            <person name="Nolan M."/>
            <person name="Ohm R."/>
            <person name="Pangilinan J."/>
            <person name="Park H.-J."/>
            <person name="Ramirez L."/>
            <person name="Alfaro M."/>
            <person name="Sun H."/>
            <person name="Tritt A."/>
            <person name="Yoshinaga Y."/>
            <person name="Zwiers L.-H."/>
            <person name="Turgeon B."/>
            <person name="Goodwin S."/>
            <person name="Spatafora J."/>
            <person name="Crous P."/>
            <person name="Grigoriev I."/>
        </authorList>
    </citation>
    <scope>NUCLEOTIDE SEQUENCE</scope>
    <source>
        <strain evidence="2">CBS 110217</strain>
    </source>
</reference>
<gene>
    <name evidence="2" type="ORF">EK21DRAFT_70725</name>
</gene>
<feature type="chain" id="PRO_5040143999" description="Peptidase A1 domain-containing protein" evidence="1">
    <location>
        <begin position="22"/>
        <end position="375"/>
    </location>
</feature>
<keyword evidence="3" id="KW-1185">Reference proteome</keyword>
<dbReference type="OrthoDB" id="5291209at2759"/>
<protein>
    <recommendedName>
        <fullName evidence="4">Peptidase A1 domain-containing protein</fullName>
    </recommendedName>
</protein>
<comment type="caution">
    <text evidence="2">The sequence shown here is derived from an EMBL/GenBank/DDBJ whole genome shotgun (WGS) entry which is preliminary data.</text>
</comment>
<evidence type="ECO:0000313" key="2">
    <source>
        <dbReference type="EMBL" id="KAF2027970.1"/>
    </source>
</evidence>
<dbReference type="Proteomes" id="UP000799777">
    <property type="component" value="Unassembled WGS sequence"/>
</dbReference>
<keyword evidence="1" id="KW-0732">Signal</keyword>
<name>A0A9P4H5D7_9PLEO</name>
<evidence type="ECO:0000256" key="1">
    <source>
        <dbReference type="SAM" id="SignalP"/>
    </source>
</evidence>
<evidence type="ECO:0000313" key="3">
    <source>
        <dbReference type="Proteomes" id="UP000799777"/>
    </source>
</evidence>
<feature type="signal peptide" evidence="1">
    <location>
        <begin position="1"/>
        <end position="21"/>
    </location>
</feature>
<dbReference type="SUPFAM" id="SSF50630">
    <property type="entry name" value="Acid proteases"/>
    <property type="match status" value="1"/>
</dbReference>
<sequence>MLSIYRTLVATFFTTVPLAIAQGNSLSVFPQTIFLPWIAPFSGPSTYTPSVRGSIFGTNFNFSIDTGSPGVLISSSLLLTVKLSSKNPTGWKFLDSSDILYNGRFVDLNITFCGSNGERAISRVPVLVVTSIVKCPGYDVFKGNGVCPPEKLERQWSQIRRTVLYMGVGFGRNVPGSGIPYGTPDHNPLINVIAPSKYKQLFLRQGYTISTKGVCLGLAGVNTNGVVWQKLEKMAGPDLRAWAPPLVSFTHDNSNNPVQAQALIDTGITQMYIQSTPGLPLPNVTTKDPSPLPGTITRVKSGTKLVFAFPDFKKGVAGYDFVVGDTAFPSQPRYVQPVTSGSGPFVNTGRNFLYGFSIVFDAIAGRFGFIFAQCK</sequence>